<gene>
    <name evidence="1" type="ORF">DFR52_103257</name>
</gene>
<dbReference type="Pfam" id="PF05990">
    <property type="entry name" value="DUF900"/>
    <property type="match status" value="1"/>
</dbReference>
<reference evidence="1 2" key="1">
    <citation type="submission" date="2018-05" db="EMBL/GenBank/DDBJ databases">
        <title>Genomic Encyclopedia of Type Strains, Phase IV (KMG-IV): sequencing the most valuable type-strain genomes for metagenomic binning, comparative biology and taxonomic classification.</title>
        <authorList>
            <person name="Goeker M."/>
        </authorList>
    </citation>
    <scope>NUCLEOTIDE SEQUENCE [LARGE SCALE GENOMIC DNA]</scope>
    <source>
        <strain evidence="1 2">DSM 16791</strain>
    </source>
</reference>
<dbReference type="InterPro" id="IPR014586">
    <property type="entry name" value="UCP033909"/>
</dbReference>
<dbReference type="PIRSF" id="PIRSF033909">
    <property type="entry name" value="UCP033909"/>
    <property type="match status" value="1"/>
</dbReference>
<sequence length="451" mass="47838">MHLFASLPAPLHSAAARAGLTRRCIGGLAVMVALLAACASPPEGVMGPIGAGLPDASRVSMLVATTRASSENPGLLYSGERGASVDFNEVVVSIPPEENRIVGEVQWPKKLPPNPARDFATLSVSPLIGAPAARTWFTGHAGSSGRLLVFVHGFNNRYEKAVYRFAQIAHDSGTGAAPLLFTWPSRGSVFAYGYDKESTNYSRTALESVLAAAAGAGEVKDITVLAHSMGTWLTIESLRQMAIRDGRIPPKISNVILAAPDLDIDVFRQQLADMGPDRPKFTVFVSRDDRALTVSRRISGNIDRLGQVDINDPKIRQLLEAEGITVLDLSKLRVGDKLNHSKFAESPEVVRLLGERLIAGQAVTDQDIGLGAELGATALSVTNTVGSAAGLAVSVPIAILDPSTRETLEAQADRFGRNLGNSVEGLVDPKLDLTRRCTRKGEACPGAVLAR</sequence>
<proteinExistence type="predicted"/>
<organism evidence="1 2">
    <name type="scientific">Hoeflea marina</name>
    <dbReference type="NCBI Taxonomy" id="274592"/>
    <lineage>
        <taxon>Bacteria</taxon>
        <taxon>Pseudomonadati</taxon>
        <taxon>Pseudomonadota</taxon>
        <taxon>Alphaproteobacteria</taxon>
        <taxon>Hyphomicrobiales</taxon>
        <taxon>Rhizobiaceae</taxon>
        <taxon>Hoeflea</taxon>
    </lineage>
</organism>
<dbReference type="AlphaFoldDB" id="A0A317PK69"/>
<dbReference type="InterPro" id="IPR029058">
    <property type="entry name" value="AB_hydrolase_fold"/>
</dbReference>
<evidence type="ECO:0000313" key="2">
    <source>
        <dbReference type="Proteomes" id="UP000246352"/>
    </source>
</evidence>
<evidence type="ECO:0000313" key="1">
    <source>
        <dbReference type="EMBL" id="PWW00055.1"/>
    </source>
</evidence>
<dbReference type="PANTHER" id="PTHR36513:SF1">
    <property type="entry name" value="TRANSMEMBRANE PROTEIN"/>
    <property type="match status" value="1"/>
</dbReference>
<protein>
    <submittedName>
        <fullName evidence="1">Esterase/lipase superfamily enzyme</fullName>
    </submittedName>
</protein>
<accession>A0A317PK69</accession>
<dbReference type="InterPro" id="IPR010297">
    <property type="entry name" value="DUF900_hydrolase"/>
</dbReference>
<comment type="caution">
    <text evidence="1">The sequence shown here is derived from an EMBL/GenBank/DDBJ whole genome shotgun (WGS) entry which is preliminary data.</text>
</comment>
<dbReference type="Gene3D" id="3.40.50.1820">
    <property type="entry name" value="alpha/beta hydrolase"/>
    <property type="match status" value="1"/>
</dbReference>
<dbReference type="Proteomes" id="UP000246352">
    <property type="component" value="Unassembled WGS sequence"/>
</dbReference>
<dbReference type="SUPFAM" id="SSF53474">
    <property type="entry name" value="alpha/beta-Hydrolases"/>
    <property type="match status" value="1"/>
</dbReference>
<keyword evidence="2" id="KW-1185">Reference proteome</keyword>
<dbReference type="EMBL" id="QGTR01000003">
    <property type="protein sequence ID" value="PWW00055.1"/>
    <property type="molecule type" value="Genomic_DNA"/>
</dbReference>
<dbReference type="PANTHER" id="PTHR36513">
    <property type="entry name" value="ABC TRANSMEMBRANE TYPE-1 DOMAIN-CONTAINING PROTEIN"/>
    <property type="match status" value="1"/>
</dbReference>
<name>A0A317PK69_9HYPH</name>